<dbReference type="EMBL" id="JAPCWZ010000007">
    <property type="protein sequence ID" value="KAK8857321.1"/>
    <property type="molecule type" value="Genomic_DNA"/>
</dbReference>
<sequence length="563" mass="65119">MEPVPWRMRLPPELTYKIADCLPLKERGSPYTWAERKSNSELRLRLVTLSYEWRAIIEPLNFRSVSVCCRTDHDFRVLSCLFKRRERVSYLQHLDVMFIRYFTFDPRLVIKVIMEQLSGLVNRPGIEVIFSTERKWSFINDLKRNMGGPEQWGDFSTSVLGWPAGQGMESSESPDTRVTNAANIGNYSPHPIVWGLTLSDVSFGLRRLKVSGESGIGFEIFGYSLDGSKRIHDHTWPRLQTLEFDYDQCVMDTLELTKEEYLDTASSPTEAWRLGQAHNHVWEAVTAAAQRMPELINFSLSSAFDRGPVFCLEGAYHRLTWAYDESWKGDDKWTPNSAIVEAWRNLAREREGKELRAVIRRKGEIIWEDPLSEPVIWDWIFGFPCIDEAIFPVHEHVLQSSGMAKKIPKFSTETRTLFTFPRLHGRVLDAVSAKIGPILFHKKGRDKDAIKTYSTHVMGRFECKNASCNTKGWSSKMVAILIRGFTKQKYNAVVFNQRCKSCNSLGIFRLDETSYTERVSYRLIKWAGLPQEEMPFKEKTGLPHEKEFCEGFQRIWKNQVVVP</sequence>
<evidence type="ECO:0000256" key="1">
    <source>
        <dbReference type="ARBA" id="ARBA00022723"/>
    </source>
</evidence>
<dbReference type="InterPro" id="IPR027377">
    <property type="entry name" value="ZAR1/RTP1-5-like_Znf-3CxxC"/>
</dbReference>
<evidence type="ECO:0000256" key="3">
    <source>
        <dbReference type="ARBA" id="ARBA00022833"/>
    </source>
</evidence>
<dbReference type="SMART" id="SM01328">
    <property type="entry name" value="zf-3CxxC"/>
    <property type="match status" value="1"/>
</dbReference>
<evidence type="ECO:0000313" key="6">
    <source>
        <dbReference type="Proteomes" id="UP001390339"/>
    </source>
</evidence>
<keyword evidence="1" id="KW-0479">Metal-binding</keyword>
<evidence type="ECO:0000313" key="5">
    <source>
        <dbReference type="EMBL" id="KAK8857321.1"/>
    </source>
</evidence>
<keyword evidence="3" id="KW-0862">Zinc</keyword>
<keyword evidence="2" id="KW-0863">Zinc-finger</keyword>
<accession>A0ABR2I4N7</accession>
<dbReference type="Pfam" id="PF13695">
    <property type="entry name" value="Zn_ribbon_3CxxC"/>
    <property type="match status" value="1"/>
</dbReference>
<feature type="domain" description="3CxxC-type" evidence="4">
    <location>
        <begin position="456"/>
        <end position="555"/>
    </location>
</feature>
<evidence type="ECO:0000259" key="4">
    <source>
        <dbReference type="SMART" id="SM01328"/>
    </source>
</evidence>
<proteinExistence type="predicted"/>
<keyword evidence="6" id="KW-1185">Reference proteome</keyword>
<name>A0ABR2I4N7_9PEZI</name>
<comment type="caution">
    <text evidence="5">The sequence shown here is derived from an EMBL/GenBank/DDBJ whole genome shotgun (WGS) entry which is preliminary data.</text>
</comment>
<protein>
    <submittedName>
        <fullName evidence="5">Zinc-binding domain-containing protein</fullName>
    </submittedName>
</protein>
<gene>
    <name evidence="5" type="ORF">PGQ11_013233</name>
</gene>
<evidence type="ECO:0000256" key="2">
    <source>
        <dbReference type="ARBA" id="ARBA00022771"/>
    </source>
</evidence>
<organism evidence="5 6">
    <name type="scientific">Apiospora arundinis</name>
    <dbReference type="NCBI Taxonomy" id="335852"/>
    <lineage>
        <taxon>Eukaryota</taxon>
        <taxon>Fungi</taxon>
        <taxon>Dikarya</taxon>
        <taxon>Ascomycota</taxon>
        <taxon>Pezizomycotina</taxon>
        <taxon>Sordariomycetes</taxon>
        <taxon>Xylariomycetidae</taxon>
        <taxon>Amphisphaeriales</taxon>
        <taxon>Apiosporaceae</taxon>
        <taxon>Apiospora</taxon>
    </lineage>
</organism>
<reference evidence="5 6" key="1">
    <citation type="journal article" date="2024" name="IMA Fungus">
        <title>Apiospora arundinis, a panoply of carbohydrate-active enzymes and secondary metabolites.</title>
        <authorList>
            <person name="Sorensen T."/>
            <person name="Petersen C."/>
            <person name="Muurmann A.T."/>
            <person name="Christiansen J.V."/>
            <person name="Brundto M.L."/>
            <person name="Overgaard C.K."/>
            <person name="Boysen A.T."/>
            <person name="Wollenberg R.D."/>
            <person name="Larsen T.O."/>
            <person name="Sorensen J.L."/>
            <person name="Nielsen K.L."/>
            <person name="Sondergaard T.E."/>
        </authorList>
    </citation>
    <scope>NUCLEOTIDE SEQUENCE [LARGE SCALE GENOMIC DNA]</scope>
    <source>
        <strain evidence="5 6">AAU 773</strain>
    </source>
</reference>
<dbReference type="Proteomes" id="UP001390339">
    <property type="component" value="Unassembled WGS sequence"/>
</dbReference>